<dbReference type="Pfam" id="PF01042">
    <property type="entry name" value="Ribonuc_L-PSP"/>
    <property type="match status" value="1"/>
</dbReference>
<organism evidence="1 2">
    <name type="scientific">Roseibium alexandrii</name>
    <dbReference type="NCBI Taxonomy" id="388408"/>
    <lineage>
        <taxon>Bacteria</taxon>
        <taxon>Pseudomonadati</taxon>
        <taxon>Pseudomonadota</taxon>
        <taxon>Alphaproteobacteria</taxon>
        <taxon>Hyphomicrobiales</taxon>
        <taxon>Stappiaceae</taxon>
        <taxon>Roseibium</taxon>
    </lineage>
</organism>
<proteinExistence type="predicted"/>
<dbReference type="InterPro" id="IPR035959">
    <property type="entry name" value="RutC-like_sf"/>
</dbReference>
<gene>
    <name evidence="1" type="ORF">LAX5112_01536</name>
</gene>
<dbReference type="RefSeq" id="WP_055671335.1">
    <property type="nucleotide sequence ID" value="NZ_CXWD01000005.1"/>
</dbReference>
<accession>A0A0M6ZZT9</accession>
<keyword evidence="2" id="KW-1185">Reference proteome</keyword>
<protein>
    <submittedName>
        <fullName evidence="1">Putative endoribonuclease L-PSP</fullName>
    </submittedName>
</protein>
<dbReference type="Gene3D" id="3.30.1330.40">
    <property type="entry name" value="RutC-like"/>
    <property type="match status" value="1"/>
</dbReference>
<dbReference type="CDD" id="cd00448">
    <property type="entry name" value="YjgF_YER057c_UK114_family"/>
    <property type="match status" value="1"/>
</dbReference>
<sequence length="127" mass="13765">MLPIRQNIEQLGPVAGPYSHAVIHGDTLYTSGLTAFGSNSQFEGAGVQTQTILDQLSFLAESCKTSLQHLIKVTIFAVDPADIPEIRAALINRYGENVPASSLVFVKELFSPDLRLEIEAVFAVHPT</sequence>
<dbReference type="OrthoDB" id="583118at2"/>
<dbReference type="SUPFAM" id="SSF55298">
    <property type="entry name" value="YjgF-like"/>
    <property type="match status" value="1"/>
</dbReference>
<evidence type="ECO:0000313" key="1">
    <source>
        <dbReference type="EMBL" id="CTQ67831.1"/>
    </source>
</evidence>
<name>A0A0M6ZZT9_9HYPH</name>
<evidence type="ECO:0000313" key="2">
    <source>
        <dbReference type="Proteomes" id="UP000053235"/>
    </source>
</evidence>
<dbReference type="STRING" id="388408.LAX5112_01536"/>
<dbReference type="AlphaFoldDB" id="A0A0M6ZZT9"/>
<dbReference type="Proteomes" id="UP000053235">
    <property type="component" value="Unassembled WGS sequence"/>
</dbReference>
<dbReference type="EMBL" id="CXWD01000005">
    <property type="protein sequence ID" value="CTQ67831.1"/>
    <property type="molecule type" value="Genomic_DNA"/>
</dbReference>
<dbReference type="InterPro" id="IPR006175">
    <property type="entry name" value="YjgF/YER057c/UK114"/>
</dbReference>
<reference evidence="2" key="1">
    <citation type="submission" date="2015-07" db="EMBL/GenBank/DDBJ databases">
        <authorList>
            <person name="Rodrigo-Torres Lidia"/>
            <person name="Arahal R.David."/>
        </authorList>
    </citation>
    <scope>NUCLEOTIDE SEQUENCE [LARGE SCALE GENOMIC DNA]</scope>
    <source>
        <strain evidence="2">CECT 5112</strain>
    </source>
</reference>